<keyword evidence="2" id="KW-1185">Reference proteome</keyword>
<accession>A0A094WIF3</accession>
<evidence type="ECO:0000313" key="1">
    <source>
        <dbReference type="EMBL" id="KGA97569.1"/>
    </source>
</evidence>
<dbReference type="SUPFAM" id="SSF52833">
    <property type="entry name" value="Thioredoxin-like"/>
    <property type="match status" value="1"/>
</dbReference>
<dbReference type="Pfam" id="PF05768">
    <property type="entry name" value="Glrx-like"/>
    <property type="match status" value="1"/>
</dbReference>
<dbReference type="eggNOG" id="COG0695">
    <property type="taxonomic scope" value="Bacteria"/>
</dbReference>
<dbReference type="STRING" id="1218173.BALCAV_0209440"/>
<proteinExistence type="predicted"/>
<dbReference type="Gene3D" id="3.40.30.10">
    <property type="entry name" value="Glutaredoxin"/>
    <property type="match status" value="1"/>
</dbReference>
<gene>
    <name evidence="1" type="ORF">BALCAV_0209440</name>
</gene>
<name>A0A094WIF3_ALKAL</name>
<dbReference type="AlphaFoldDB" id="A0A094WIF3"/>
<dbReference type="InterPro" id="IPR036249">
    <property type="entry name" value="Thioredoxin-like_sf"/>
</dbReference>
<sequence length="79" mass="8963">MQVEVMSKNQCPLCVEAIAELRNLQNEIEFEIKVTDIYQDDALLEKYQLMIPVVLVGGKEVGYGHISALDVREAIKKLK</sequence>
<dbReference type="Proteomes" id="UP000002754">
    <property type="component" value="Unassembled WGS sequence"/>
</dbReference>
<organism evidence="1 2">
    <name type="scientific">Alkalihalobacillus alcalophilus ATCC 27647 = CGMCC 1.3604</name>
    <dbReference type="NCBI Taxonomy" id="1218173"/>
    <lineage>
        <taxon>Bacteria</taxon>
        <taxon>Bacillati</taxon>
        <taxon>Bacillota</taxon>
        <taxon>Bacilli</taxon>
        <taxon>Bacillales</taxon>
        <taxon>Bacillaceae</taxon>
        <taxon>Alkalihalobacillus</taxon>
    </lineage>
</organism>
<protein>
    <submittedName>
        <fullName evidence="1">Glutaredoxin</fullName>
    </submittedName>
</protein>
<comment type="caution">
    <text evidence="1">The sequence shown here is derived from an EMBL/GenBank/DDBJ whole genome shotgun (WGS) entry which is preliminary data.</text>
</comment>
<dbReference type="InterPro" id="IPR008554">
    <property type="entry name" value="Glutaredoxin-like"/>
</dbReference>
<dbReference type="EMBL" id="ALPT02000026">
    <property type="protein sequence ID" value="KGA97569.1"/>
    <property type="molecule type" value="Genomic_DNA"/>
</dbReference>
<dbReference type="OrthoDB" id="32865at2"/>
<reference evidence="1 2" key="1">
    <citation type="journal article" date="2014" name="Genome Announc.">
        <title>Draft Genome Sequence of Bacillus alcalophilus AV1934, a Classic Alkaliphile Isolated from Human Feces in 1934.</title>
        <authorList>
            <person name="Attie O."/>
            <person name="Jayaprakash A."/>
            <person name="Shah H."/>
            <person name="Paulsen I.T."/>
            <person name="Morino M."/>
            <person name="Takahashi Y."/>
            <person name="Narumi I."/>
            <person name="Sachidanandam R."/>
            <person name="Satoh K."/>
            <person name="Ito M."/>
            <person name="Krulwich T.A."/>
        </authorList>
    </citation>
    <scope>NUCLEOTIDE SEQUENCE [LARGE SCALE GENOMIC DNA]</scope>
    <source>
        <strain evidence="1 2">AV1934</strain>
    </source>
</reference>
<evidence type="ECO:0000313" key="2">
    <source>
        <dbReference type="Proteomes" id="UP000002754"/>
    </source>
</evidence>